<name>A0AAN4Z4A5_9BILA</name>
<sequence>MEDLEAHRWAEDTIPMEEVRSVEVEEEWNRVRLMPKFRLLFARFTTSKLCSNRPVNGEARSRTPSVCWLQRRINSRTASTLNGWRSTFRSQSK</sequence>
<gene>
    <name evidence="1" type="ORF">PMAYCL1PPCAC_04193</name>
</gene>
<protein>
    <submittedName>
        <fullName evidence="1">Uncharacterized protein</fullName>
    </submittedName>
</protein>
<evidence type="ECO:0000313" key="2">
    <source>
        <dbReference type="Proteomes" id="UP001328107"/>
    </source>
</evidence>
<organism evidence="1 2">
    <name type="scientific">Pristionchus mayeri</name>
    <dbReference type="NCBI Taxonomy" id="1317129"/>
    <lineage>
        <taxon>Eukaryota</taxon>
        <taxon>Metazoa</taxon>
        <taxon>Ecdysozoa</taxon>
        <taxon>Nematoda</taxon>
        <taxon>Chromadorea</taxon>
        <taxon>Rhabditida</taxon>
        <taxon>Rhabditina</taxon>
        <taxon>Diplogasteromorpha</taxon>
        <taxon>Diplogasteroidea</taxon>
        <taxon>Neodiplogasteridae</taxon>
        <taxon>Pristionchus</taxon>
    </lineage>
</organism>
<proteinExistence type="predicted"/>
<comment type="caution">
    <text evidence="1">The sequence shown here is derived from an EMBL/GenBank/DDBJ whole genome shotgun (WGS) entry which is preliminary data.</text>
</comment>
<keyword evidence="2" id="KW-1185">Reference proteome</keyword>
<dbReference type="EMBL" id="BTRK01000001">
    <property type="protein sequence ID" value="GMR33998.1"/>
    <property type="molecule type" value="Genomic_DNA"/>
</dbReference>
<dbReference type="AlphaFoldDB" id="A0AAN4Z4A5"/>
<dbReference type="Proteomes" id="UP001328107">
    <property type="component" value="Unassembled WGS sequence"/>
</dbReference>
<evidence type="ECO:0000313" key="1">
    <source>
        <dbReference type="EMBL" id="GMR33998.1"/>
    </source>
</evidence>
<reference evidence="2" key="1">
    <citation type="submission" date="2022-10" db="EMBL/GenBank/DDBJ databases">
        <title>Genome assembly of Pristionchus species.</title>
        <authorList>
            <person name="Yoshida K."/>
            <person name="Sommer R.J."/>
        </authorList>
    </citation>
    <scope>NUCLEOTIDE SEQUENCE [LARGE SCALE GENOMIC DNA]</scope>
    <source>
        <strain evidence="2">RS5460</strain>
    </source>
</reference>
<accession>A0AAN4Z4A5</accession>